<dbReference type="Proteomes" id="UP000024404">
    <property type="component" value="Unassembled WGS sequence"/>
</dbReference>
<dbReference type="AlphaFoldDB" id="A0A8R1XT98"/>
<reference evidence="2" key="1">
    <citation type="submission" date="2013-10" db="EMBL/GenBank/DDBJ databases">
        <title>Genome sequencing of Onchocerca volvulus.</title>
        <authorList>
            <person name="Cotton J."/>
            <person name="Tsai J."/>
            <person name="Stanley E."/>
            <person name="Tracey A."/>
            <person name="Holroyd N."/>
            <person name="Lustigman S."/>
            <person name="Berriman M."/>
        </authorList>
    </citation>
    <scope>NUCLEOTIDE SEQUENCE</scope>
</reference>
<evidence type="ECO:0000313" key="1">
    <source>
        <dbReference type="EnsemblMetazoa" id="OVOC3208.1"/>
    </source>
</evidence>
<keyword evidence="2" id="KW-1185">Reference proteome</keyword>
<name>A0A8R1XT98_ONCVO</name>
<sequence>MTDLFIDFTTKISELLFDTENSEMLMVPLESASTSWAKEFQLSHQSLLQQQQPKTDFAFPDRKRYYQNSRMYQHISTENSDILSHNNRSRSESRAITDKSPILLMSKKAYSVDTMNNHSDPGYLMEALETLADTQPRVARSIPKHAVVDTSNFAARSLDNCLFDATVYDAMLHDSLKVCEMLQNHLNQCIVAVRANCSNGYLEAVTEEREEDTEKTCNQGDQRTNSRYQTTVLNSSLITSSNHDGTLNCPIESNGQLKTEIRIKKDY</sequence>
<dbReference type="EnsemblMetazoa" id="OVOC3208.1">
    <property type="protein sequence ID" value="OVOC3208.1"/>
    <property type="gene ID" value="WBGene00240017"/>
</dbReference>
<dbReference type="EMBL" id="CMVM020000079">
    <property type="status" value="NOT_ANNOTATED_CDS"/>
    <property type="molecule type" value="Genomic_DNA"/>
</dbReference>
<protein>
    <submittedName>
        <fullName evidence="1">Uncharacterized protein</fullName>
    </submittedName>
</protein>
<accession>A0A8R1XT98</accession>
<evidence type="ECO:0000313" key="2">
    <source>
        <dbReference type="Proteomes" id="UP000024404"/>
    </source>
</evidence>
<organism evidence="1 2">
    <name type="scientific">Onchocerca volvulus</name>
    <dbReference type="NCBI Taxonomy" id="6282"/>
    <lineage>
        <taxon>Eukaryota</taxon>
        <taxon>Metazoa</taxon>
        <taxon>Ecdysozoa</taxon>
        <taxon>Nematoda</taxon>
        <taxon>Chromadorea</taxon>
        <taxon>Rhabditida</taxon>
        <taxon>Spirurina</taxon>
        <taxon>Spiruromorpha</taxon>
        <taxon>Filarioidea</taxon>
        <taxon>Onchocercidae</taxon>
        <taxon>Onchocerca</taxon>
    </lineage>
</organism>
<reference evidence="1" key="2">
    <citation type="submission" date="2022-06" db="UniProtKB">
        <authorList>
            <consortium name="EnsemblMetazoa"/>
        </authorList>
    </citation>
    <scope>IDENTIFICATION</scope>
</reference>
<proteinExistence type="predicted"/>